<dbReference type="SMART" id="SM00249">
    <property type="entry name" value="PHD"/>
    <property type="match status" value="1"/>
</dbReference>
<comment type="subcellular location">
    <subcellularLocation>
        <location evidence="1">Nucleus</location>
    </subcellularLocation>
</comment>
<keyword evidence="3" id="KW-0479">Metal-binding</keyword>
<dbReference type="SUPFAM" id="SSF56112">
    <property type="entry name" value="Protein kinase-like (PK-like)"/>
    <property type="match status" value="1"/>
</dbReference>
<name>A0ABR3PB77_9PEZI</name>
<dbReference type="InterPro" id="IPR028651">
    <property type="entry name" value="ING_fam"/>
</dbReference>
<protein>
    <recommendedName>
        <fullName evidence="9">PHD-type domain-containing protein</fullName>
    </recommendedName>
</protein>
<gene>
    <name evidence="10" type="ORF">AAFC00_006813</name>
</gene>
<evidence type="ECO:0000256" key="7">
    <source>
        <dbReference type="PROSITE-ProRule" id="PRU00146"/>
    </source>
</evidence>
<dbReference type="PANTHER" id="PTHR10333">
    <property type="entry name" value="INHIBITOR OF GROWTH PROTEIN"/>
    <property type="match status" value="1"/>
</dbReference>
<feature type="compositionally biased region" description="Basic and acidic residues" evidence="8">
    <location>
        <begin position="452"/>
        <end position="476"/>
    </location>
</feature>
<comment type="caution">
    <text evidence="10">The sequence shown here is derived from an EMBL/GenBank/DDBJ whole genome shotgun (WGS) entry which is preliminary data.</text>
</comment>
<dbReference type="RefSeq" id="XP_069199698.1">
    <property type="nucleotide sequence ID" value="XM_069346823.1"/>
</dbReference>
<dbReference type="Pfam" id="PF00628">
    <property type="entry name" value="PHD"/>
    <property type="match status" value="1"/>
</dbReference>
<dbReference type="Gene3D" id="3.30.200.20">
    <property type="entry name" value="Phosphorylase Kinase, domain 1"/>
    <property type="match status" value="1"/>
</dbReference>
<dbReference type="InterPro" id="IPR013083">
    <property type="entry name" value="Znf_RING/FYVE/PHD"/>
</dbReference>
<evidence type="ECO:0000259" key="9">
    <source>
        <dbReference type="PROSITE" id="PS50016"/>
    </source>
</evidence>
<dbReference type="InterPro" id="IPR011011">
    <property type="entry name" value="Znf_FYVE_PHD"/>
</dbReference>
<evidence type="ECO:0000256" key="3">
    <source>
        <dbReference type="ARBA" id="ARBA00022723"/>
    </source>
</evidence>
<comment type="similarity">
    <text evidence="2">Belongs to the ING family.</text>
</comment>
<keyword evidence="4 7" id="KW-0863">Zinc-finger</keyword>
<dbReference type="InterPro" id="IPR011009">
    <property type="entry name" value="Kinase-like_dom_sf"/>
</dbReference>
<sequence length="490" mass="55937">MPATRHMSTPIVHVLDFFTDEDNGSAMTVRVNDTRCHIIADAADMRSKSKRGRNLEQQYNELVAASQGQELSARNKPHADEKQRDEDVWCICRSPENDQKMIACEKEDCPYEWYHFSCVGLKEAPKGEWICPECRESSPASDSGVDMSMPEATMPVVKVKLHDPAEEEEPERELQNWMLAPFGNIFSPLAPNMKEHDAGLTLAEWYDPETNFYELKIRGSELVAVQLEETEELSDRMQQMTPRLRLPKYVTNLDIPWFNPSEVVVLDESDMLVPLHPSRVRVGDKEHFLKVIDDTQPDATKREIKLMKQIERLGLHMQFHVPQVVGLVRHDGSNTDIMGFMMTDISSPTPLTHMLDEDVPQRKRDRWATESKRIVDLLHEHDLIFGDCKADNFLVDSNDDLWIIDFGGSYTDGWIDPKLAETEEGDDMAVEKIVNALHDPEANTLSDEEDNDMKQVEQKKESSKEQSTCKRKRDDGSPSSSSSPFKKTCG</sequence>
<dbReference type="InterPro" id="IPR001965">
    <property type="entry name" value="Znf_PHD"/>
</dbReference>
<evidence type="ECO:0000256" key="5">
    <source>
        <dbReference type="ARBA" id="ARBA00022833"/>
    </source>
</evidence>
<reference evidence="10 11" key="1">
    <citation type="submission" date="2024-07" db="EMBL/GenBank/DDBJ databases">
        <title>Draft sequence of the Neodothiora populina.</title>
        <authorList>
            <person name="Drown D.D."/>
            <person name="Schuette U.S."/>
            <person name="Buechlein A.B."/>
            <person name="Rusch D.R."/>
            <person name="Winton L.W."/>
            <person name="Adams G.A."/>
        </authorList>
    </citation>
    <scope>NUCLEOTIDE SEQUENCE [LARGE SCALE GENOMIC DNA]</scope>
    <source>
        <strain evidence="10 11">CPC 39397</strain>
    </source>
</reference>
<dbReference type="PROSITE" id="PS01359">
    <property type="entry name" value="ZF_PHD_1"/>
    <property type="match status" value="1"/>
</dbReference>
<evidence type="ECO:0000256" key="8">
    <source>
        <dbReference type="SAM" id="MobiDB-lite"/>
    </source>
</evidence>
<keyword evidence="11" id="KW-1185">Reference proteome</keyword>
<dbReference type="GeneID" id="95980512"/>
<evidence type="ECO:0000313" key="11">
    <source>
        <dbReference type="Proteomes" id="UP001562354"/>
    </source>
</evidence>
<dbReference type="PROSITE" id="PS50016">
    <property type="entry name" value="ZF_PHD_2"/>
    <property type="match status" value="1"/>
</dbReference>
<evidence type="ECO:0000256" key="2">
    <source>
        <dbReference type="ARBA" id="ARBA00010210"/>
    </source>
</evidence>
<dbReference type="Proteomes" id="UP001562354">
    <property type="component" value="Unassembled WGS sequence"/>
</dbReference>
<organism evidence="10 11">
    <name type="scientific">Neodothiora populina</name>
    <dbReference type="NCBI Taxonomy" id="2781224"/>
    <lineage>
        <taxon>Eukaryota</taxon>
        <taxon>Fungi</taxon>
        <taxon>Dikarya</taxon>
        <taxon>Ascomycota</taxon>
        <taxon>Pezizomycotina</taxon>
        <taxon>Dothideomycetes</taxon>
        <taxon>Dothideomycetidae</taxon>
        <taxon>Dothideales</taxon>
        <taxon>Dothioraceae</taxon>
        <taxon>Neodothiora</taxon>
    </lineage>
</organism>
<dbReference type="EMBL" id="JBFMKM010000010">
    <property type="protein sequence ID" value="KAL1303423.1"/>
    <property type="molecule type" value="Genomic_DNA"/>
</dbReference>
<dbReference type="SUPFAM" id="SSF57903">
    <property type="entry name" value="FYVE/PHD zinc finger"/>
    <property type="match status" value="1"/>
</dbReference>
<feature type="region of interest" description="Disordered" evidence="8">
    <location>
        <begin position="438"/>
        <end position="490"/>
    </location>
</feature>
<dbReference type="InterPro" id="IPR019787">
    <property type="entry name" value="Znf_PHD-finger"/>
</dbReference>
<dbReference type="Gene3D" id="3.30.40.10">
    <property type="entry name" value="Zinc/RING finger domain, C3HC4 (zinc finger)"/>
    <property type="match status" value="1"/>
</dbReference>
<evidence type="ECO:0000256" key="1">
    <source>
        <dbReference type="ARBA" id="ARBA00004123"/>
    </source>
</evidence>
<keyword evidence="5" id="KW-0862">Zinc</keyword>
<evidence type="ECO:0000256" key="6">
    <source>
        <dbReference type="ARBA" id="ARBA00023242"/>
    </source>
</evidence>
<dbReference type="Gene3D" id="1.10.510.10">
    <property type="entry name" value="Transferase(Phosphotransferase) domain 1"/>
    <property type="match status" value="1"/>
</dbReference>
<proteinExistence type="inferred from homology"/>
<accession>A0ABR3PB77</accession>
<evidence type="ECO:0000256" key="4">
    <source>
        <dbReference type="ARBA" id="ARBA00022771"/>
    </source>
</evidence>
<feature type="domain" description="PHD-type" evidence="9">
    <location>
        <begin position="87"/>
        <end position="137"/>
    </location>
</feature>
<dbReference type="CDD" id="cd15505">
    <property type="entry name" value="PHD_ING"/>
    <property type="match status" value="1"/>
</dbReference>
<dbReference type="InterPro" id="IPR019786">
    <property type="entry name" value="Zinc_finger_PHD-type_CS"/>
</dbReference>
<keyword evidence="6" id="KW-0539">Nucleus</keyword>
<evidence type="ECO:0000313" key="10">
    <source>
        <dbReference type="EMBL" id="KAL1303423.1"/>
    </source>
</evidence>